<dbReference type="EMBL" id="JABFTP020000042">
    <property type="protein sequence ID" value="KAL3271252.1"/>
    <property type="molecule type" value="Genomic_DNA"/>
</dbReference>
<dbReference type="InterPro" id="IPR053069">
    <property type="entry name" value="TVP38/TMEM64"/>
</dbReference>
<keyword evidence="1" id="KW-1133">Transmembrane helix</keyword>
<dbReference type="Proteomes" id="UP001516400">
    <property type="component" value="Unassembled WGS sequence"/>
</dbReference>
<dbReference type="PANTHER" id="PTHR46593">
    <property type="entry name" value="TRANSMEMBRANE PROTEIN 64"/>
    <property type="match status" value="1"/>
</dbReference>
<evidence type="ECO:0000256" key="1">
    <source>
        <dbReference type="SAM" id="Phobius"/>
    </source>
</evidence>
<comment type="caution">
    <text evidence="3">The sequence shown here is derived from an EMBL/GenBank/DDBJ whole genome shotgun (WGS) entry which is preliminary data.</text>
</comment>
<protein>
    <recommendedName>
        <fullName evidence="2">VTT domain-containing protein</fullName>
    </recommendedName>
</protein>
<dbReference type="AlphaFoldDB" id="A0ABD2MYG3"/>
<feature type="domain" description="VTT" evidence="2">
    <location>
        <begin position="94"/>
        <end position="210"/>
    </location>
</feature>
<name>A0ABD2MYG3_9CUCU</name>
<keyword evidence="1" id="KW-0472">Membrane</keyword>
<feature type="transmembrane region" description="Helical" evidence="1">
    <location>
        <begin position="72"/>
        <end position="97"/>
    </location>
</feature>
<sequence>MTKIDNDDFSDTDNGSTEVTKTLIPKKSNNICYISIWRIIAVITTVLVLISAVFLLRYYMRFLLLWLEHRHGIVQTVAVVSLFCLVALPISIGYLVLVCITGYLYGFSLGLPLVVFGANFGLLIAHIILKRIGHHPVVLQLTENPTAQAIKRLITGPSCFKIVLCARVTPIPFGLQNTIFALSNVNPRIYHIASLVGLFPTQILGVYLGTTLRAMQDAWEHKNFSTSAYIVITIQLVMDSLMMIWVGYKAKKELAKVLTDAETTGPIIL</sequence>
<evidence type="ECO:0000313" key="4">
    <source>
        <dbReference type="Proteomes" id="UP001516400"/>
    </source>
</evidence>
<proteinExistence type="predicted"/>
<evidence type="ECO:0000313" key="3">
    <source>
        <dbReference type="EMBL" id="KAL3271252.1"/>
    </source>
</evidence>
<feature type="transmembrane region" description="Helical" evidence="1">
    <location>
        <begin position="189"/>
        <end position="208"/>
    </location>
</feature>
<reference evidence="3 4" key="1">
    <citation type="journal article" date="2021" name="BMC Biol.">
        <title>Horizontally acquired antibacterial genes associated with adaptive radiation of ladybird beetles.</title>
        <authorList>
            <person name="Li H.S."/>
            <person name="Tang X.F."/>
            <person name="Huang Y.H."/>
            <person name="Xu Z.Y."/>
            <person name="Chen M.L."/>
            <person name="Du X.Y."/>
            <person name="Qiu B.Y."/>
            <person name="Chen P.T."/>
            <person name="Zhang W."/>
            <person name="Slipinski A."/>
            <person name="Escalona H.E."/>
            <person name="Waterhouse R.M."/>
            <person name="Zwick A."/>
            <person name="Pang H."/>
        </authorList>
    </citation>
    <scope>NUCLEOTIDE SEQUENCE [LARGE SCALE GENOMIC DNA]</scope>
    <source>
        <strain evidence="3">SYSU2018</strain>
    </source>
</reference>
<accession>A0ABD2MYG3</accession>
<evidence type="ECO:0000259" key="2">
    <source>
        <dbReference type="Pfam" id="PF09335"/>
    </source>
</evidence>
<dbReference type="Pfam" id="PF09335">
    <property type="entry name" value="VTT_dom"/>
    <property type="match status" value="1"/>
</dbReference>
<gene>
    <name evidence="3" type="ORF">HHI36_021744</name>
</gene>
<keyword evidence="1" id="KW-0812">Transmembrane</keyword>
<feature type="transmembrane region" description="Helical" evidence="1">
    <location>
        <begin position="103"/>
        <end position="129"/>
    </location>
</feature>
<organism evidence="3 4">
    <name type="scientific">Cryptolaemus montrouzieri</name>
    <dbReference type="NCBI Taxonomy" id="559131"/>
    <lineage>
        <taxon>Eukaryota</taxon>
        <taxon>Metazoa</taxon>
        <taxon>Ecdysozoa</taxon>
        <taxon>Arthropoda</taxon>
        <taxon>Hexapoda</taxon>
        <taxon>Insecta</taxon>
        <taxon>Pterygota</taxon>
        <taxon>Neoptera</taxon>
        <taxon>Endopterygota</taxon>
        <taxon>Coleoptera</taxon>
        <taxon>Polyphaga</taxon>
        <taxon>Cucujiformia</taxon>
        <taxon>Coccinelloidea</taxon>
        <taxon>Coccinellidae</taxon>
        <taxon>Scymninae</taxon>
        <taxon>Scymnini</taxon>
        <taxon>Cryptolaemus</taxon>
    </lineage>
</organism>
<keyword evidence="4" id="KW-1185">Reference proteome</keyword>
<dbReference type="InterPro" id="IPR032816">
    <property type="entry name" value="VTT_dom"/>
</dbReference>
<dbReference type="PANTHER" id="PTHR46593:SF1">
    <property type="entry name" value="TRANSMEMBRANE PROTEIN 64"/>
    <property type="match status" value="1"/>
</dbReference>
<feature type="transmembrane region" description="Helical" evidence="1">
    <location>
        <begin position="228"/>
        <end position="248"/>
    </location>
</feature>
<feature type="transmembrane region" description="Helical" evidence="1">
    <location>
        <begin position="36"/>
        <end position="60"/>
    </location>
</feature>